<dbReference type="PANTHER" id="PTHR33692:SF1">
    <property type="entry name" value="RIBOSOME MATURATION FACTOR RIMM"/>
    <property type="match status" value="1"/>
</dbReference>
<evidence type="ECO:0000256" key="1">
    <source>
        <dbReference type="ARBA" id="ARBA00022490"/>
    </source>
</evidence>
<evidence type="ECO:0000256" key="2">
    <source>
        <dbReference type="ARBA" id="ARBA00022517"/>
    </source>
</evidence>
<dbReference type="GO" id="GO:0042274">
    <property type="term" value="P:ribosomal small subunit biogenesis"/>
    <property type="evidence" value="ECO:0007669"/>
    <property type="project" value="UniProtKB-UniRule"/>
</dbReference>
<dbReference type="InterPro" id="IPR011961">
    <property type="entry name" value="RimM"/>
</dbReference>
<evidence type="ECO:0000256" key="4">
    <source>
        <dbReference type="ARBA" id="ARBA00023186"/>
    </source>
</evidence>
<dbReference type="Gene3D" id="2.40.30.60">
    <property type="entry name" value="RimM"/>
    <property type="match status" value="1"/>
</dbReference>
<dbReference type="Pfam" id="PF01782">
    <property type="entry name" value="RimM"/>
    <property type="match status" value="1"/>
</dbReference>
<evidence type="ECO:0000313" key="9">
    <source>
        <dbReference type="Proteomes" id="UP000031802"/>
    </source>
</evidence>
<proteinExistence type="inferred from homology"/>
<dbReference type="STRING" id="1229276.DI53_2168"/>
<evidence type="ECO:0000259" key="6">
    <source>
        <dbReference type="Pfam" id="PF01782"/>
    </source>
</evidence>
<dbReference type="InterPro" id="IPR009000">
    <property type="entry name" value="Transl_B-barrel_sf"/>
</dbReference>
<dbReference type="Proteomes" id="UP000031802">
    <property type="component" value="Unassembled WGS sequence"/>
</dbReference>
<keyword evidence="1 5" id="KW-0963">Cytoplasm</keyword>
<keyword evidence="3 5" id="KW-0698">rRNA processing</keyword>
<dbReference type="NCBIfam" id="TIGR02273">
    <property type="entry name" value="16S_RimM"/>
    <property type="match status" value="1"/>
</dbReference>
<dbReference type="InterPro" id="IPR036976">
    <property type="entry name" value="RimM_N_sf"/>
</dbReference>
<comment type="similarity">
    <text evidence="5">Belongs to the RimM family.</text>
</comment>
<comment type="subunit">
    <text evidence="5">Binds ribosomal protein uS19.</text>
</comment>
<reference evidence="9" key="1">
    <citation type="submission" date="2014-04" db="EMBL/GenBank/DDBJ databases">
        <title>Whole-Genome optical mapping and complete genome sequence of Sphingobacterium deserti sp. nov., a new spaces isolated from desert in the west of China.</title>
        <authorList>
            <person name="Teng C."/>
            <person name="Zhou Z."/>
            <person name="Li X."/>
            <person name="Chen M."/>
            <person name="Lin M."/>
            <person name="Wang L."/>
            <person name="Su S."/>
            <person name="Zhang C."/>
            <person name="Zhang W."/>
        </authorList>
    </citation>
    <scope>NUCLEOTIDE SEQUENCE [LARGE SCALE GENOMIC DNA]</scope>
    <source>
        <strain evidence="9">ACCC05744</strain>
    </source>
</reference>
<comment type="function">
    <text evidence="5">An accessory protein needed during the final step in the assembly of 30S ribosomal subunit, possibly for assembly of the head region. Essential for efficient processing of 16S rRNA. May be needed both before and after RbfA during the maturation of 16S rRNA. It has affinity for free ribosomal 30S subunits but not for 70S ribosomes.</text>
</comment>
<dbReference type="PANTHER" id="PTHR33692">
    <property type="entry name" value="RIBOSOME MATURATION FACTOR RIMM"/>
    <property type="match status" value="1"/>
</dbReference>
<dbReference type="GO" id="GO:0006364">
    <property type="term" value="P:rRNA processing"/>
    <property type="evidence" value="ECO:0007669"/>
    <property type="project" value="UniProtKB-UniRule"/>
</dbReference>
<comment type="caution">
    <text evidence="8">The sequence shown here is derived from an EMBL/GenBank/DDBJ whole genome shotgun (WGS) entry which is preliminary data.</text>
</comment>
<dbReference type="SUPFAM" id="SSF50346">
    <property type="entry name" value="PRC-barrel domain"/>
    <property type="match status" value="1"/>
</dbReference>
<dbReference type="PATRIC" id="fig|1229276.3.peg.2230"/>
<evidence type="ECO:0000256" key="5">
    <source>
        <dbReference type="HAMAP-Rule" id="MF_00014"/>
    </source>
</evidence>
<gene>
    <name evidence="5" type="primary">rimM</name>
    <name evidence="8" type="ORF">DI53_2168</name>
</gene>
<evidence type="ECO:0000313" key="8">
    <source>
        <dbReference type="EMBL" id="KGE13974.1"/>
    </source>
</evidence>
<dbReference type="AlphaFoldDB" id="A0A0B8T6V6"/>
<keyword evidence="2 5" id="KW-0690">Ribosome biogenesis</keyword>
<keyword evidence="9" id="KW-1185">Reference proteome</keyword>
<accession>A0A0B8T6V6</accession>
<sequence length="178" mass="20790">MELNEAFYIGYITKTRGLKGELQLFFEFEDYMELDFDVLFLEMNKKLVPYFVDTIKLQKNSTAYLNLEDVDHIDKAQLLIRKKVYLPNDKMPERDPDDFRYSDLIGFLVVDEEEGEIGEITHVQELPQQFIATVDFNGHELLFPLNEDLILAIDAEEQVLEVNLPEGLVDLYRGTEES</sequence>
<dbReference type="eggNOG" id="COG0806">
    <property type="taxonomic scope" value="Bacteria"/>
</dbReference>
<dbReference type="InterPro" id="IPR002676">
    <property type="entry name" value="RimM_N"/>
</dbReference>
<dbReference type="Pfam" id="PF24986">
    <property type="entry name" value="PRC_RimM"/>
    <property type="match status" value="1"/>
</dbReference>
<organism evidence="8 9">
    <name type="scientific">Sphingobacterium deserti</name>
    <dbReference type="NCBI Taxonomy" id="1229276"/>
    <lineage>
        <taxon>Bacteria</taxon>
        <taxon>Pseudomonadati</taxon>
        <taxon>Bacteroidota</taxon>
        <taxon>Sphingobacteriia</taxon>
        <taxon>Sphingobacteriales</taxon>
        <taxon>Sphingobacteriaceae</taxon>
        <taxon>Sphingobacterium</taxon>
    </lineage>
</organism>
<dbReference type="GO" id="GO:0043022">
    <property type="term" value="F:ribosome binding"/>
    <property type="evidence" value="ECO:0007669"/>
    <property type="project" value="InterPro"/>
</dbReference>
<protein>
    <recommendedName>
        <fullName evidence="5">Ribosome maturation factor RimM</fullName>
    </recommendedName>
</protein>
<dbReference type="InterPro" id="IPR011033">
    <property type="entry name" value="PRC_barrel-like_sf"/>
</dbReference>
<reference evidence="8 9" key="2">
    <citation type="journal article" date="2015" name="PLoS ONE">
        <title>Whole-Genome Optical Mapping and Finished Genome Sequence of Sphingobacterium deserti sp. nov., a New Species Isolated from the Western Desert of China.</title>
        <authorList>
            <person name="Teng C."/>
            <person name="Zhou Z."/>
            <person name="Molnar I."/>
            <person name="Li X."/>
            <person name="Tang R."/>
            <person name="Chen M."/>
            <person name="Wang L."/>
            <person name="Su S."/>
            <person name="Zhang W."/>
            <person name="Lin M."/>
        </authorList>
    </citation>
    <scope>NUCLEOTIDE SEQUENCE [LARGE SCALE GENOMIC DNA]</scope>
    <source>
        <strain evidence="9">ACCC05744</strain>
    </source>
</reference>
<dbReference type="OrthoDB" id="9810331at2"/>
<dbReference type="SUPFAM" id="SSF50447">
    <property type="entry name" value="Translation proteins"/>
    <property type="match status" value="1"/>
</dbReference>
<comment type="subcellular location">
    <subcellularLocation>
        <location evidence="5">Cytoplasm</location>
    </subcellularLocation>
</comment>
<dbReference type="GO" id="GO:0005737">
    <property type="term" value="C:cytoplasm"/>
    <property type="evidence" value="ECO:0007669"/>
    <property type="project" value="UniProtKB-SubCell"/>
</dbReference>
<evidence type="ECO:0000259" key="7">
    <source>
        <dbReference type="Pfam" id="PF24986"/>
    </source>
</evidence>
<name>A0A0B8T6V6_9SPHI</name>
<dbReference type="EMBL" id="JJMU01000032">
    <property type="protein sequence ID" value="KGE13974.1"/>
    <property type="molecule type" value="Genomic_DNA"/>
</dbReference>
<feature type="domain" description="RimM N-terminal" evidence="6">
    <location>
        <begin position="9"/>
        <end position="89"/>
    </location>
</feature>
<dbReference type="InterPro" id="IPR056792">
    <property type="entry name" value="PRC_RimM"/>
</dbReference>
<evidence type="ECO:0000256" key="3">
    <source>
        <dbReference type="ARBA" id="ARBA00022552"/>
    </source>
</evidence>
<comment type="domain">
    <text evidence="5">The PRC barrel domain binds ribosomal protein uS19.</text>
</comment>
<feature type="domain" description="Ribosome maturation factor RimM PRC barrel" evidence="7">
    <location>
        <begin position="102"/>
        <end position="168"/>
    </location>
</feature>
<dbReference type="Gene3D" id="2.30.30.240">
    <property type="entry name" value="PRC-barrel domain"/>
    <property type="match status" value="1"/>
</dbReference>
<dbReference type="RefSeq" id="WP_037498862.1">
    <property type="nucleotide sequence ID" value="NZ_JJMU01000032.1"/>
</dbReference>
<dbReference type="HAMAP" id="MF_00014">
    <property type="entry name" value="Ribosome_mat_RimM"/>
    <property type="match status" value="1"/>
</dbReference>
<dbReference type="GO" id="GO:0005840">
    <property type="term" value="C:ribosome"/>
    <property type="evidence" value="ECO:0007669"/>
    <property type="project" value="InterPro"/>
</dbReference>
<keyword evidence="4 5" id="KW-0143">Chaperone</keyword>